<feature type="region of interest" description="Disordered" evidence="1">
    <location>
        <begin position="1"/>
        <end position="25"/>
    </location>
</feature>
<sequence>MRGATIGSSGSAPSSAPPWLPSTTR</sequence>
<gene>
    <name evidence="2" type="ORF">ZEAMMB73_Zm00001d051403</name>
</gene>
<dbReference type="AlphaFoldDB" id="A0A1D6Q6M7"/>
<evidence type="ECO:0000256" key="1">
    <source>
        <dbReference type="SAM" id="MobiDB-lite"/>
    </source>
</evidence>
<protein>
    <submittedName>
        <fullName evidence="2">Plasma membrane intrinsic protein1</fullName>
    </submittedName>
</protein>
<evidence type="ECO:0000313" key="2">
    <source>
        <dbReference type="EMBL" id="AQK54159.1"/>
    </source>
</evidence>
<name>A0A1D6Q6M7_MAIZE</name>
<accession>A0A1D6Q6M7</accession>
<dbReference type="EMBL" id="CM000780">
    <property type="protein sequence ID" value="AQK54159.1"/>
    <property type="molecule type" value="Genomic_DNA"/>
</dbReference>
<feature type="compositionally biased region" description="Low complexity" evidence="1">
    <location>
        <begin position="1"/>
        <end position="14"/>
    </location>
</feature>
<feature type="compositionally biased region" description="Pro residues" evidence="1">
    <location>
        <begin position="15"/>
        <end position="25"/>
    </location>
</feature>
<organism evidence="2">
    <name type="scientific">Zea mays</name>
    <name type="common">Maize</name>
    <dbReference type="NCBI Taxonomy" id="4577"/>
    <lineage>
        <taxon>Eukaryota</taxon>
        <taxon>Viridiplantae</taxon>
        <taxon>Streptophyta</taxon>
        <taxon>Embryophyta</taxon>
        <taxon>Tracheophyta</taxon>
        <taxon>Spermatophyta</taxon>
        <taxon>Magnoliopsida</taxon>
        <taxon>Liliopsida</taxon>
        <taxon>Poales</taxon>
        <taxon>Poaceae</taxon>
        <taxon>PACMAD clade</taxon>
        <taxon>Panicoideae</taxon>
        <taxon>Andropogonodae</taxon>
        <taxon>Andropogoneae</taxon>
        <taxon>Tripsacinae</taxon>
        <taxon>Zea</taxon>
    </lineage>
</organism>
<reference evidence="2" key="1">
    <citation type="submission" date="2015-12" db="EMBL/GenBank/DDBJ databases">
        <title>Update maize B73 reference genome by single molecule sequencing technologies.</title>
        <authorList>
            <consortium name="Maize Genome Sequencing Project"/>
            <person name="Ware D."/>
        </authorList>
    </citation>
    <scope>NUCLEOTIDE SEQUENCE</scope>
    <source>
        <tissue evidence="2">Seedling</tissue>
    </source>
</reference>
<proteinExistence type="predicted"/>